<dbReference type="CDD" id="cd03696">
    <property type="entry name" value="SelB_II"/>
    <property type="match status" value="1"/>
</dbReference>
<dbReference type="Pfam" id="PF25461">
    <property type="entry name" value="Beta-barrel_SelB"/>
    <property type="match status" value="1"/>
</dbReference>
<evidence type="ECO:0000256" key="2">
    <source>
        <dbReference type="ARBA" id="ARBA00015953"/>
    </source>
</evidence>
<dbReference type="SUPFAM" id="SSF52540">
    <property type="entry name" value="P-loop containing nucleoside triphosphate hydrolases"/>
    <property type="match status" value="1"/>
</dbReference>
<protein>
    <recommendedName>
        <fullName evidence="2">Selenocysteine-specific elongation factor</fullName>
    </recommendedName>
    <alternativeName>
        <fullName evidence="8">SelB translation factor</fullName>
    </alternativeName>
</protein>
<dbReference type="Pfam" id="PF09106">
    <property type="entry name" value="WHD_2nd_SelB"/>
    <property type="match status" value="1"/>
</dbReference>
<dbReference type="Gene3D" id="3.40.50.300">
    <property type="entry name" value="P-loop containing nucleotide triphosphate hydrolases"/>
    <property type="match status" value="1"/>
</dbReference>
<dbReference type="InterPro" id="IPR050055">
    <property type="entry name" value="EF-Tu_GTPase"/>
</dbReference>
<dbReference type="PANTHER" id="PTHR43721:SF22">
    <property type="entry name" value="ELONGATION FACTOR TU, MITOCHONDRIAL"/>
    <property type="match status" value="1"/>
</dbReference>
<dbReference type="InterPro" id="IPR027417">
    <property type="entry name" value="P-loop_NTPase"/>
</dbReference>
<evidence type="ECO:0000256" key="1">
    <source>
        <dbReference type="ARBA" id="ARBA00004496"/>
    </source>
</evidence>
<dbReference type="NCBIfam" id="TIGR00475">
    <property type="entry name" value="selB"/>
    <property type="match status" value="1"/>
</dbReference>
<dbReference type="PANTHER" id="PTHR43721">
    <property type="entry name" value="ELONGATION FACTOR TU-RELATED"/>
    <property type="match status" value="1"/>
</dbReference>
<feature type="domain" description="Tr-type G" evidence="9">
    <location>
        <begin position="1"/>
        <end position="172"/>
    </location>
</feature>
<dbReference type="InterPro" id="IPR015190">
    <property type="entry name" value="Elong_fac_SelB-wing-hlx_typ-2"/>
</dbReference>
<dbReference type="InterPro" id="IPR005225">
    <property type="entry name" value="Small_GTP-bd"/>
</dbReference>
<keyword evidence="4" id="KW-0547">Nucleotide-binding</keyword>
<dbReference type="AlphaFoldDB" id="A0A212LUX0"/>
<evidence type="ECO:0000256" key="7">
    <source>
        <dbReference type="ARBA" id="ARBA00025526"/>
    </source>
</evidence>
<dbReference type="Pfam" id="PF09107">
    <property type="entry name" value="WHD_3rd_SelB"/>
    <property type="match status" value="1"/>
</dbReference>
<evidence type="ECO:0000256" key="3">
    <source>
        <dbReference type="ARBA" id="ARBA00022490"/>
    </source>
</evidence>
<keyword evidence="10" id="KW-0251">Elongation factor</keyword>
<dbReference type="Gene3D" id="2.40.30.10">
    <property type="entry name" value="Translation factors"/>
    <property type="match status" value="1"/>
</dbReference>
<dbReference type="PROSITE" id="PS51722">
    <property type="entry name" value="G_TR_2"/>
    <property type="match status" value="1"/>
</dbReference>
<keyword evidence="6" id="KW-0342">GTP-binding</keyword>
<evidence type="ECO:0000256" key="4">
    <source>
        <dbReference type="ARBA" id="ARBA00022741"/>
    </source>
</evidence>
<dbReference type="GO" id="GO:0003924">
    <property type="term" value="F:GTPase activity"/>
    <property type="evidence" value="ECO:0007669"/>
    <property type="project" value="InterPro"/>
</dbReference>
<dbReference type="GO" id="GO:0003746">
    <property type="term" value="F:translation elongation factor activity"/>
    <property type="evidence" value="ECO:0007669"/>
    <property type="project" value="UniProtKB-KW"/>
</dbReference>
<dbReference type="GO" id="GO:0003723">
    <property type="term" value="F:RNA binding"/>
    <property type="evidence" value="ECO:0007669"/>
    <property type="project" value="InterPro"/>
</dbReference>
<dbReference type="InterPro" id="IPR009001">
    <property type="entry name" value="Transl_elong_EF1A/Init_IF2_C"/>
</dbReference>
<name>A0A212LUX0_9FIRM</name>
<dbReference type="InterPro" id="IPR004161">
    <property type="entry name" value="EFTu-like_2"/>
</dbReference>
<evidence type="ECO:0000256" key="5">
    <source>
        <dbReference type="ARBA" id="ARBA00022917"/>
    </source>
</evidence>
<dbReference type="EMBL" id="FMJE01000003">
    <property type="protein sequence ID" value="SCM81306.1"/>
    <property type="molecule type" value="Genomic_DNA"/>
</dbReference>
<sequence>MDSIVIGTAGHIDHGKTSLVKALTGFDADTLAEEKRRGITINLGFAYCSLPCGRTAGFVDVPGHERFVKNMLAGASGIDIAMVVIAASEGIMPQTREHIHILQYLGIEQAIVVLTKIGMVDDDFRELVVEDTKEYLATTTLAHAPVVQVDSITGQGIPELLALLNDMAAGVRREAVSMPARLPVDRVFSIKGFGTVVTGTLNEGSISLNDELAIYPEGLPVKVRGIQIHEQAVTEARAGQRTALNLSGVSVEEVRRGCVVAKPGSVQATSVLDVYLSVAADASQPLKRLEQLKLYLGADEVIAKVVLMGCKEIYPGEECYAKLLTESPMIARKADRFVLRSLSPVQTIGGGRVVDPAAKRSGYTDEQALHIMQIKDQGAPQQVLEVFARENLFGDKEAIASAANIEAAEKYFEILLEEGRILLFENRVAHIESLKALLEKTLHILEPYHTQYPLRTGMAKAELQARLEMTSRPREFEWLLGWMKETEAIGQSGLMLYKAGFTPAFSKKLGIIRDEMLAAVRQAGYSPLTVNELAGSDKDRQAVLEALLQSDFLAVDGQVIILKELYVQAKETAARLNRTEGAIRLADFRDSLGTSRKYALLLLEKMDRDKFTVRQGEERVLI</sequence>
<dbReference type="SUPFAM" id="SSF50465">
    <property type="entry name" value="EF-Tu/eEF-1alpha/eIF2-gamma C-terminal domain"/>
    <property type="match status" value="1"/>
</dbReference>
<dbReference type="Pfam" id="PF00009">
    <property type="entry name" value="GTP_EFTU"/>
    <property type="match status" value="1"/>
</dbReference>
<dbReference type="PRINTS" id="PR00315">
    <property type="entry name" value="ELONGATNFCT"/>
</dbReference>
<evidence type="ECO:0000256" key="8">
    <source>
        <dbReference type="ARBA" id="ARBA00031615"/>
    </source>
</evidence>
<dbReference type="GO" id="GO:0005525">
    <property type="term" value="F:GTP binding"/>
    <property type="evidence" value="ECO:0007669"/>
    <property type="project" value="UniProtKB-KW"/>
</dbReference>
<evidence type="ECO:0000256" key="6">
    <source>
        <dbReference type="ARBA" id="ARBA00023134"/>
    </source>
</evidence>
<dbReference type="Pfam" id="PF03144">
    <property type="entry name" value="GTP_EFTU_D2"/>
    <property type="match status" value="1"/>
</dbReference>
<gene>
    <name evidence="10" type="primary">selB</name>
    <name evidence="10" type="ORF">KL86SPO_31485</name>
</gene>
<comment type="function">
    <text evidence="7">Translation factor necessary for the incorporation of selenocysteine into proteins. It probably replaces EF-Tu for the insertion of selenocysteine directed by the UGA codon. SelB binds GTP and GDP.</text>
</comment>
<comment type="subcellular location">
    <subcellularLocation>
        <location evidence="1">Cytoplasm</location>
    </subcellularLocation>
</comment>
<dbReference type="SUPFAM" id="SSF46785">
    <property type="entry name" value="Winged helix' DNA-binding domain"/>
    <property type="match status" value="2"/>
</dbReference>
<dbReference type="CDD" id="cd15491">
    <property type="entry name" value="selB_III"/>
    <property type="match status" value="1"/>
</dbReference>
<dbReference type="InterPro" id="IPR036388">
    <property type="entry name" value="WH-like_DNA-bd_sf"/>
</dbReference>
<keyword evidence="5" id="KW-0648">Protein biosynthesis</keyword>
<dbReference type="GO" id="GO:0005829">
    <property type="term" value="C:cytosol"/>
    <property type="evidence" value="ECO:0007669"/>
    <property type="project" value="TreeGrafter"/>
</dbReference>
<dbReference type="CDD" id="cd04171">
    <property type="entry name" value="SelB"/>
    <property type="match status" value="1"/>
</dbReference>
<dbReference type="InterPro" id="IPR036390">
    <property type="entry name" value="WH_DNA-bd_sf"/>
</dbReference>
<evidence type="ECO:0000259" key="9">
    <source>
        <dbReference type="PROSITE" id="PS51722"/>
    </source>
</evidence>
<dbReference type="Gene3D" id="1.10.10.10">
    <property type="entry name" value="Winged helix-like DNA-binding domain superfamily/Winged helix DNA-binding domain"/>
    <property type="match status" value="1"/>
</dbReference>
<dbReference type="InterPro" id="IPR057335">
    <property type="entry name" value="Beta-barrel_SelB"/>
</dbReference>
<organism evidence="10">
    <name type="scientific">uncultured Sporomusa sp</name>
    <dbReference type="NCBI Taxonomy" id="307249"/>
    <lineage>
        <taxon>Bacteria</taxon>
        <taxon>Bacillati</taxon>
        <taxon>Bacillota</taxon>
        <taxon>Negativicutes</taxon>
        <taxon>Selenomonadales</taxon>
        <taxon>Sporomusaceae</taxon>
        <taxon>Sporomusa</taxon>
        <taxon>environmental samples</taxon>
    </lineage>
</organism>
<dbReference type="GO" id="GO:0001514">
    <property type="term" value="P:selenocysteine incorporation"/>
    <property type="evidence" value="ECO:0007669"/>
    <property type="project" value="InterPro"/>
</dbReference>
<accession>A0A212LUX0</accession>
<dbReference type="SUPFAM" id="SSF50447">
    <property type="entry name" value="Translation proteins"/>
    <property type="match status" value="1"/>
</dbReference>
<dbReference type="InterPro" id="IPR000795">
    <property type="entry name" value="T_Tr_GTP-bd_dom"/>
</dbReference>
<evidence type="ECO:0000313" key="10">
    <source>
        <dbReference type="EMBL" id="SCM81306.1"/>
    </source>
</evidence>
<dbReference type="Gene3D" id="1.10.10.2770">
    <property type="match status" value="1"/>
</dbReference>
<dbReference type="InterPro" id="IPR009000">
    <property type="entry name" value="Transl_B-barrel_sf"/>
</dbReference>
<proteinExistence type="predicted"/>
<dbReference type="NCBIfam" id="TIGR00231">
    <property type="entry name" value="small_GTP"/>
    <property type="match status" value="1"/>
</dbReference>
<dbReference type="RefSeq" id="WP_288184360.1">
    <property type="nucleotide sequence ID" value="NZ_LT608335.1"/>
</dbReference>
<reference evidence="10" key="1">
    <citation type="submission" date="2016-08" db="EMBL/GenBank/DDBJ databases">
        <authorList>
            <person name="Seilhamer J.J."/>
        </authorList>
    </citation>
    <scope>NUCLEOTIDE SEQUENCE</scope>
    <source>
        <strain evidence="10">86</strain>
    </source>
</reference>
<keyword evidence="3" id="KW-0963">Cytoplasm</keyword>
<dbReference type="InterPro" id="IPR015191">
    <property type="entry name" value="SelB_WHD4"/>
</dbReference>
<dbReference type="InterPro" id="IPR004535">
    <property type="entry name" value="Transl_elong_SelB"/>
</dbReference>